<evidence type="ECO:0000256" key="1">
    <source>
        <dbReference type="SAM" id="MobiDB-lite"/>
    </source>
</evidence>
<reference evidence="4" key="1">
    <citation type="submission" date="2015-05" db="UniProtKB">
        <authorList>
            <consortium name="EnsemblMetazoa"/>
        </authorList>
    </citation>
    <scope>IDENTIFICATION</scope>
</reference>
<feature type="domain" description="Translation initiation factor eIF4G-like eIF4E-binding" evidence="3">
    <location>
        <begin position="397"/>
        <end position="429"/>
    </location>
</feature>
<feature type="region of interest" description="Disordered" evidence="1">
    <location>
        <begin position="664"/>
        <end position="684"/>
    </location>
</feature>
<protein>
    <submittedName>
        <fullName evidence="4">MIF4G domain-containing protein</fullName>
    </submittedName>
</protein>
<feature type="compositionally biased region" description="Basic and acidic residues" evidence="1">
    <location>
        <begin position="428"/>
        <end position="448"/>
    </location>
</feature>
<feature type="region of interest" description="Disordered" evidence="1">
    <location>
        <begin position="23"/>
        <end position="54"/>
    </location>
</feature>
<evidence type="ECO:0000313" key="5">
    <source>
        <dbReference type="Proteomes" id="UP000015103"/>
    </source>
</evidence>
<feature type="compositionally biased region" description="Low complexity" evidence="1">
    <location>
        <begin position="256"/>
        <end position="283"/>
    </location>
</feature>
<organism evidence="4 5">
    <name type="scientific">Rhodnius prolixus</name>
    <name type="common">Triatomid bug</name>
    <dbReference type="NCBI Taxonomy" id="13249"/>
    <lineage>
        <taxon>Eukaryota</taxon>
        <taxon>Metazoa</taxon>
        <taxon>Ecdysozoa</taxon>
        <taxon>Arthropoda</taxon>
        <taxon>Hexapoda</taxon>
        <taxon>Insecta</taxon>
        <taxon>Pterygota</taxon>
        <taxon>Neoptera</taxon>
        <taxon>Paraneoptera</taxon>
        <taxon>Hemiptera</taxon>
        <taxon>Heteroptera</taxon>
        <taxon>Panheteroptera</taxon>
        <taxon>Cimicomorpha</taxon>
        <taxon>Reduviidae</taxon>
        <taxon>Triatominae</taxon>
        <taxon>Rhodnius</taxon>
    </lineage>
</organism>
<dbReference type="Pfam" id="PF02854">
    <property type="entry name" value="MIF4G"/>
    <property type="match status" value="1"/>
</dbReference>
<feature type="region of interest" description="Disordered" evidence="1">
    <location>
        <begin position="515"/>
        <end position="592"/>
    </location>
</feature>
<dbReference type="HOGENOM" id="CLU_365470_0_0_1"/>
<dbReference type="GO" id="GO:0003729">
    <property type="term" value="F:mRNA binding"/>
    <property type="evidence" value="ECO:0007669"/>
    <property type="project" value="TreeGrafter"/>
</dbReference>
<feature type="compositionally biased region" description="Low complexity" evidence="1">
    <location>
        <begin position="197"/>
        <end position="231"/>
    </location>
</feature>
<dbReference type="Proteomes" id="UP000015103">
    <property type="component" value="Unassembled WGS sequence"/>
</dbReference>
<feature type="compositionally biased region" description="Polar residues" evidence="1">
    <location>
        <begin position="346"/>
        <end position="358"/>
    </location>
</feature>
<dbReference type="EMBL" id="ACPB03023247">
    <property type="status" value="NOT_ANNOTATED_CDS"/>
    <property type="molecule type" value="Genomic_DNA"/>
</dbReference>
<feature type="compositionally biased region" description="Basic and acidic residues" evidence="1">
    <location>
        <begin position="581"/>
        <end position="592"/>
    </location>
</feature>
<dbReference type="InterPro" id="IPR049485">
    <property type="entry name" value="eIF4G1-like_eIF4E-bd"/>
</dbReference>
<dbReference type="SUPFAM" id="SSF48371">
    <property type="entry name" value="ARM repeat"/>
    <property type="match status" value="1"/>
</dbReference>
<dbReference type="GO" id="GO:0016281">
    <property type="term" value="C:eukaryotic translation initiation factor 4F complex"/>
    <property type="evidence" value="ECO:0007669"/>
    <property type="project" value="TreeGrafter"/>
</dbReference>
<dbReference type="OMA" id="STKIMER"/>
<dbReference type="eggNOG" id="KOG0401">
    <property type="taxonomic scope" value="Eukaryota"/>
</dbReference>
<feature type="compositionally biased region" description="Low complexity" evidence="1">
    <location>
        <begin position="334"/>
        <end position="345"/>
    </location>
</feature>
<accession>T1ICR8</accession>
<dbReference type="EnsemblMetazoa" id="RPRC014088-RA">
    <property type="protein sequence ID" value="RPRC014088-PA"/>
    <property type="gene ID" value="RPRC014088"/>
</dbReference>
<dbReference type="InParanoid" id="T1ICR8"/>
<dbReference type="PANTHER" id="PTHR23253">
    <property type="entry name" value="EUKARYOTIC TRANSLATION INITIATION FACTOR 4 GAMMA"/>
    <property type="match status" value="1"/>
</dbReference>
<dbReference type="Pfam" id="PF21140">
    <property type="entry name" value="eIF4G1-like_eIF4E-bd"/>
    <property type="match status" value="1"/>
</dbReference>
<dbReference type="EMBL" id="ACPB03023248">
    <property type="status" value="NOT_ANNOTATED_CDS"/>
    <property type="molecule type" value="Genomic_DNA"/>
</dbReference>
<name>T1ICR8_RHOPR</name>
<dbReference type="AlphaFoldDB" id="T1ICR8"/>
<dbReference type="VEuPathDB" id="VectorBase:RPRC014088"/>
<feature type="region of interest" description="Disordered" evidence="1">
    <location>
        <begin position="197"/>
        <end position="286"/>
    </location>
</feature>
<feature type="compositionally biased region" description="Low complexity" evidence="1">
    <location>
        <begin position="667"/>
        <end position="683"/>
    </location>
</feature>
<feature type="compositionally biased region" description="Basic residues" evidence="1">
    <location>
        <begin position="23"/>
        <end position="34"/>
    </location>
</feature>
<dbReference type="STRING" id="13249.T1ICR8"/>
<keyword evidence="5" id="KW-1185">Reference proteome</keyword>
<feature type="domain" description="MIF4G" evidence="2">
    <location>
        <begin position="599"/>
        <end position="713"/>
    </location>
</feature>
<proteinExistence type="predicted"/>
<dbReference type="InterPro" id="IPR016024">
    <property type="entry name" value="ARM-type_fold"/>
</dbReference>
<feature type="compositionally biased region" description="Polar residues" evidence="1">
    <location>
        <begin position="366"/>
        <end position="378"/>
    </location>
</feature>
<feature type="region of interest" description="Disordered" evidence="1">
    <location>
        <begin position="428"/>
        <end position="492"/>
    </location>
</feature>
<evidence type="ECO:0000259" key="2">
    <source>
        <dbReference type="Pfam" id="PF02854"/>
    </source>
</evidence>
<dbReference type="PANTHER" id="PTHR23253:SF78">
    <property type="entry name" value="EUKARYOTIC TRANSLATION INITIATION FACTOR 4G1, ISOFORM B-RELATED"/>
    <property type="match status" value="1"/>
</dbReference>
<feature type="compositionally biased region" description="Gly residues" evidence="1">
    <location>
        <begin position="520"/>
        <end position="539"/>
    </location>
</feature>
<dbReference type="InterPro" id="IPR003890">
    <property type="entry name" value="MIF4G-like_typ-3"/>
</dbReference>
<dbReference type="GO" id="GO:0003743">
    <property type="term" value="F:translation initiation factor activity"/>
    <property type="evidence" value="ECO:0007669"/>
    <property type="project" value="TreeGrafter"/>
</dbReference>
<evidence type="ECO:0000313" key="4">
    <source>
        <dbReference type="EnsemblMetazoa" id="RPRC014088-PA"/>
    </source>
</evidence>
<feature type="region of interest" description="Disordered" evidence="1">
    <location>
        <begin position="334"/>
        <end position="378"/>
    </location>
</feature>
<evidence type="ECO:0000259" key="3">
    <source>
        <dbReference type="Pfam" id="PF21140"/>
    </source>
</evidence>
<dbReference type="Gene3D" id="1.25.40.180">
    <property type="match status" value="1"/>
</dbReference>
<sequence>EDFRLFILTLRLAIYVNSTKIMERKRRRKSRTRKSNNANNSNRAGSRPRDTSREQHACVNNVNSEEEQIVQSFVGVGGAGGVSNASSQDIGWCTPKISLLKKLFLILVIAEVLGSKAQQRQKQSKLFKKKDINRKGVEKEGTDMDAFVEHVSQPAAPPPAGAAPTAISVEVPAFSTTNCTATVTVTTVIQETTIAPASSTATSTTTTTSTSVPTSSISSSHTQQQSSQQTPPLEKRIPAIPSLSSKQVQDERDSSETITSSVTSTTSTTSAPVVSATSSVSSTNVPPLVQTTISSAATTTPMSDDSDSSSIEAMVAAKNQENTKVSALLNNNNINNNNINNNNNNSRNIGATENNNAKSGDDDLLQMSTNSDSPQSGAGTVIETMTIERSHPPQLLYNYKEGQWSPLNTDGKKVYDRDFLLEVRKNPLSTRKPDNHIDPDVYRDKPHDAISSNNNNNNNNRRNVHASNSMSLGNRGDNAVPTFMRSSQSQRGGGVSVISINFMLRFSNPLPYSQLISSKGGRGTGGGGGGPRMGGGGSMSGSMRDRDRMMKGGGSFGGPMTPYRGEEPQLHKTANSWKPARNQDNKDKSDEELKTEKLLKSVRGILNKLTPQKFETLLNHVLALPIDTNDRLTKVVHLVFSKAVDEPSFSKEYAELCRRLSLNKMPQQQQPQEQQGDQQQQQQHSASFRKLLLTKCQEEFEKNKKDAGNIEARTKEIDECTDSEKERKKLKLLLERRKKDELELRKSGLVRVEKGGAFCYFART</sequence>
<feature type="compositionally biased region" description="Low complexity" evidence="1">
    <location>
        <begin position="35"/>
        <end position="45"/>
    </location>
</feature>